<feature type="transmembrane region" description="Helical" evidence="1">
    <location>
        <begin position="52"/>
        <end position="72"/>
    </location>
</feature>
<gene>
    <name evidence="2" type="ORF">bsdtb5_05360</name>
</gene>
<evidence type="ECO:0000313" key="2">
    <source>
        <dbReference type="EMBL" id="BCN29241.1"/>
    </source>
</evidence>
<name>A0A7R7IBW8_9FIRM</name>
<protein>
    <submittedName>
        <fullName evidence="2">Uncharacterized protein</fullName>
    </submittedName>
</protein>
<keyword evidence="1" id="KW-0472">Membrane</keyword>
<feature type="transmembrane region" description="Helical" evidence="1">
    <location>
        <begin position="7"/>
        <end position="32"/>
    </location>
</feature>
<evidence type="ECO:0000313" key="3">
    <source>
        <dbReference type="Proteomes" id="UP000595897"/>
    </source>
</evidence>
<proteinExistence type="predicted"/>
<dbReference type="EMBL" id="AP024169">
    <property type="protein sequence ID" value="BCN29241.1"/>
    <property type="molecule type" value="Genomic_DNA"/>
</dbReference>
<dbReference type="KEGG" id="ahb:bsdtb5_05360"/>
<organism evidence="2 3">
    <name type="scientific">Anaeromicropila herbilytica</name>
    <dbReference type="NCBI Taxonomy" id="2785025"/>
    <lineage>
        <taxon>Bacteria</taxon>
        <taxon>Bacillati</taxon>
        <taxon>Bacillota</taxon>
        <taxon>Clostridia</taxon>
        <taxon>Lachnospirales</taxon>
        <taxon>Lachnospiraceae</taxon>
        <taxon>Anaeromicropila</taxon>
    </lineage>
</organism>
<sequence length="112" mass="12671">MRDKKSYSLPIIIVTIVIVFGGLVFGEIFSSISSSILKIFDTNSFFYITPDSINVISENMSFFGIILLICLYQRYIKKESVKSLGLNTTWRDGSKQYIIGLFISTLLIVGLR</sequence>
<keyword evidence="3" id="KW-1185">Reference proteome</keyword>
<keyword evidence="1" id="KW-1133">Transmembrane helix</keyword>
<keyword evidence="1" id="KW-0812">Transmembrane</keyword>
<reference evidence="2 3" key="1">
    <citation type="submission" date="2020-11" db="EMBL/GenBank/DDBJ databases">
        <title>Draft genome sequencing of a Lachnospiraceae strain isolated from anoxic soil subjected to BSD treatment.</title>
        <authorList>
            <person name="Uek A."/>
            <person name="Tonouchi A."/>
        </authorList>
    </citation>
    <scope>NUCLEOTIDE SEQUENCE [LARGE SCALE GENOMIC DNA]</scope>
    <source>
        <strain evidence="2 3">TB5</strain>
    </source>
</reference>
<dbReference type="Proteomes" id="UP000595897">
    <property type="component" value="Chromosome"/>
</dbReference>
<dbReference type="RefSeq" id="WP_271714526.1">
    <property type="nucleotide sequence ID" value="NZ_AP024169.1"/>
</dbReference>
<dbReference type="AlphaFoldDB" id="A0A7R7IBW8"/>
<accession>A0A7R7IBW8</accession>
<evidence type="ECO:0000256" key="1">
    <source>
        <dbReference type="SAM" id="Phobius"/>
    </source>
</evidence>